<sequence length="102" mass="12116">MRISVFFLIFLLQFPYGGVSFLGSVFLMDRIEINSITEWDLDLLEEMEETGKGIDYRDDWFDQDQYFSNEEVFKLKSIFFDLCLPHECTFLPNIPPETSFFS</sequence>
<evidence type="ECO:0000313" key="1">
    <source>
        <dbReference type="EMBL" id="SDA63719.1"/>
    </source>
</evidence>
<gene>
    <name evidence="1" type="ORF">SAMN03080617_01460</name>
</gene>
<proteinExistence type="predicted"/>
<protein>
    <submittedName>
        <fullName evidence="1">Uncharacterized protein</fullName>
    </submittedName>
</protein>
<accession>A0A1G5WZY0</accession>
<reference evidence="2" key="1">
    <citation type="submission" date="2016-10" db="EMBL/GenBank/DDBJ databases">
        <authorList>
            <person name="Varghese N."/>
            <person name="Submissions S."/>
        </authorList>
    </citation>
    <scope>NUCLEOTIDE SEQUENCE [LARGE SCALE GENOMIC DNA]</scope>
    <source>
        <strain evidence="2">DSM 22703</strain>
    </source>
</reference>
<dbReference type="AlphaFoldDB" id="A0A1G5WZY0"/>
<name>A0A1G5WZY0_9BACT</name>
<organism evidence="1 2">
    <name type="scientific">Algoriphagus alkaliphilus</name>
    <dbReference type="NCBI Taxonomy" id="279824"/>
    <lineage>
        <taxon>Bacteria</taxon>
        <taxon>Pseudomonadati</taxon>
        <taxon>Bacteroidota</taxon>
        <taxon>Cytophagia</taxon>
        <taxon>Cytophagales</taxon>
        <taxon>Cyclobacteriaceae</taxon>
        <taxon>Algoriphagus</taxon>
    </lineage>
</organism>
<dbReference type="Proteomes" id="UP000198756">
    <property type="component" value="Unassembled WGS sequence"/>
</dbReference>
<dbReference type="RefSeq" id="WP_092729287.1">
    <property type="nucleotide sequence ID" value="NZ_FMXE01000008.1"/>
</dbReference>
<keyword evidence="2" id="KW-1185">Reference proteome</keyword>
<evidence type="ECO:0000313" key="2">
    <source>
        <dbReference type="Proteomes" id="UP000198756"/>
    </source>
</evidence>
<dbReference type="EMBL" id="FMXE01000008">
    <property type="protein sequence ID" value="SDA63719.1"/>
    <property type="molecule type" value="Genomic_DNA"/>
</dbReference>
<dbReference type="STRING" id="279824.SAMN03080617_01460"/>